<dbReference type="AlphaFoldDB" id="A0A656HET2"/>
<proteinExistence type="predicted"/>
<keyword evidence="4" id="KW-1185">Reference proteome</keyword>
<protein>
    <submittedName>
        <fullName evidence="3">Uncharacterized protein</fullName>
    </submittedName>
</protein>
<organism evidence="3 4">
    <name type="scientific">Thiothrix nivea (strain ATCC 35100 / DSM 5205 / JP2)</name>
    <dbReference type="NCBI Taxonomy" id="870187"/>
    <lineage>
        <taxon>Bacteria</taxon>
        <taxon>Pseudomonadati</taxon>
        <taxon>Pseudomonadota</taxon>
        <taxon>Gammaproteobacteria</taxon>
        <taxon>Thiotrichales</taxon>
        <taxon>Thiotrichaceae</taxon>
        <taxon>Thiothrix</taxon>
    </lineage>
</organism>
<evidence type="ECO:0000313" key="3">
    <source>
        <dbReference type="EMBL" id="EIJ34712.1"/>
    </source>
</evidence>
<sequence>MSNTDTRPQEIMQAAMQGHPAHSPAQSAANIDWQALHRLIPWLAVIAAWVMWAMFLLIPTLFGLHYAGMFPAASNWLYVGMGLTLCLAATVAAQVQHGARAILFTFSVLLLSYWF</sequence>
<evidence type="ECO:0000313" key="4">
    <source>
        <dbReference type="Proteomes" id="UP000005317"/>
    </source>
</evidence>
<accession>A0A656HET2</accession>
<reference evidence="4" key="1">
    <citation type="journal article" date="2011" name="Stand. Genomic Sci.">
        <title>Genome sequence of the filamentous, gliding Thiothrix nivea neotype strain (JP2(T)).</title>
        <authorList>
            <person name="Lapidus A."/>
            <person name="Nolan M."/>
            <person name="Lucas S."/>
            <person name="Glavina Del Rio T."/>
            <person name="Tice H."/>
            <person name="Cheng J.F."/>
            <person name="Tapia R."/>
            <person name="Han C."/>
            <person name="Goodwin L."/>
            <person name="Pitluck S."/>
            <person name="Liolios K."/>
            <person name="Pagani I."/>
            <person name="Ivanova N."/>
            <person name="Huntemann M."/>
            <person name="Mavromatis K."/>
            <person name="Mikhailova N."/>
            <person name="Pati A."/>
            <person name="Chen A."/>
            <person name="Palaniappan K."/>
            <person name="Land M."/>
            <person name="Brambilla E.M."/>
            <person name="Rohde M."/>
            <person name="Abt B."/>
            <person name="Verbarg S."/>
            <person name="Goker M."/>
            <person name="Bristow J."/>
            <person name="Eisen J.A."/>
            <person name="Markowitz V."/>
            <person name="Hugenholtz P."/>
            <person name="Kyrpides N.C."/>
            <person name="Klenk H.P."/>
            <person name="Woyke T."/>
        </authorList>
    </citation>
    <scope>NUCLEOTIDE SEQUENCE [LARGE SCALE GENOMIC DNA]</scope>
    <source>
        <strain evidence="4">ATCC 35100 / DSM 5205 / JP2</strain>
    </source>
</reference>
<name>A0A656HET2_THINJ</name>
<keyword evidence="1" id="KW-1133">Transmembrane helix</keyword>
<keyword evidence="1" id="KW-0472">Membrane</keyword>
<feature type="transmembrane region" description="Helical" evidence="1">
    <location>
        <begin position="39"/>
        <end position="64"/>
    </location>
</feature>
<evidence type="ECO:0000313" key="2">
    <source>
        <dbReference type="EMBL" id="EIJ33362.1"/>
    </source>
</evidence>
<dbReference type="RefSeq" id="WP_002707316.1">
    <property type="nucleotide sequence ID" value="NZ_JH651384.1"/>
</dbReference>
<evidence type="ECO:0000256" key="1">
    <source>
        <dbReference type="SAM" id="Phobius"/>
    </source>
</evidence>
<gene>
    <name evidence="2" type="ORF">Thini_0725</name>
    <name evidence="3" type="ORF">Thini_2145</name>
</gene>
<dbReference type="EMBL" id="JH651384">
    <property type="protein sequence ID" value="EIJ34712.1"/>
    <property type="molecule type" value="Genomic_DNA"/>
</dbReference>
<dbReference type="EMBL" id="JH651384">
    <property type="protein sequence ID" value="EIJ33362.1"/>
    <property type="molecule type" value="Genomic_DNA"/>
</dbReference>
<dbReference type="Proteomes" id="UP000005317">
    <property type="component" value="Unassembled WGS sequence"/>
</dbReference>
<keyword evidence="1" id="KW-0812">Transmembrane</keyword>
<reference evidence="3" key="2">
    <citation type="submission" date="2012-02" db="EMBL/GenBank/DDBJ databases">
        <title>Improved High-Quality Draft genome of Thiothrix nivea DSM 5205.</title>
        <authorList>
            <consortium name="US DOE Joint Genome Institute (JGI-PGF)"/>
            <person name="Lucas S."/>
            <person name="Copeland A."/>
            <person name="Lapidus A."/>
            <person name="Bruce D."/>
            <person name="Goodwin L."/>
            <person name="Pitluck S."/>
            <person name="Peters L."/>
            <person name="Mikhailova N."/>
            <person name="Daligault H."/>
            <person name="Kyrpides N."/>
            <person name="Mavromatis K."/>
            <person name="Detter J.C."/>
            <person name="Han C."/>
            <person name="Land M."/>
            <person name="Hauser L."/>
            <person name="Markowitz V."/>
            <person name="Cheng J.-F."/>
            <person name="Hugenholtz P."/>
            <person name="Woyke T."/>
            <person name="Wu D."/>
            <person name="Verbarg S."/>
            <person name="Fruehling A."/>
            <person name="Brambilla E."/>
            <person name="Klenk H.-P."/>
            <person name="Eisen J.A."/>
        </authorList>
    </citation>
    <scope>NUCLEOTIDE SEQUENCE</scope>
    <source>
        <strain evidence="3">DSM 5205</strain>
    </source>
</reference>
<feature type="transmembrane region" description="Helical" evidence="1">
    <location>
        <begin position="76"/>
        <end position="92"/>
    </location>
</feature>